<dbReference type="InterPro" id="IPR019845">
    <property type="entry name" value="Squalene/phytoene_synthase_CS"/>
</dbReference>
<evidence type="ECO:0000256" key="9">
    <source>
        <dbReference type="ARBA" id="ARBA00018909"/>
    </source>
</evidence>
<sequence length="663" mass="71697">MASAAPPPRRPSAAVLLLLSAVLLPLLSWLRPAAPGCVLRYGDFHLRFSLPLLALAAAAARPLLTPLDMARLVLLPAIAFVWTTPWDNEIVRQGAWSYPPPCVMARVGWVPVEEYAFFIIQSLLTTLQAVLLLRWLAPTPARAHRPLLFLLPLGVFFLGARFARPGEHSYYAGMIAWWAALPLALLWWGTQGAWMAMPRTHKAMWAAAWLAPSALLCALDRFAIHRGTWHITETTSFNIFPLPDLPIEEMCFFLVTNLILISASLAFDTCALQLRRTHASQTTPLSPSYMPLRASSLAALWTAFVAAPTGPSAADADAEVAERVLSRASASFAAAARLLPWDLRRDLASLYALCRAADDAIDEAPLSAAEQRARLELLHAVGAAAFCQDEAQSDEAARAAVRSATQAYAAAKGSLGAQGLEELRACACACIPLRRLVPLALWQELLRGYAIDVALGGAGGRVFTQPQELLDYAQCVAGVVGEMCVRVVLGRSGAPVPRSLAVSRDVDAAPPREALALLLWQARRMGVALQLVNVARDVVGDARTLRRCYLVFERPEDAWMAPALAAGQLGDGTPSSKGPTAAQLRPHVLALLQRAEGLFASAAPALDDVPSRPARAGLRAACAVYFDIAQVIRHQPREAWERGDRAVVPKWRRAVVALRAVYA</sequence>
<evidence type="ECO:0000256" key="14">
    <source>
        <dbReference type="ARBA" id="ARBA00023136"/>
    </source>
</evidence>
<evidence type="ECO:0000256" key="6">
    <source>
        <dbReference type="ARBA" id="ARBA00008406"/>
    </source>
</evidence>
<evidence type="ECO:0000256" key="7">
    <source>
        <dbReference type="ARBA" id="ARBA00012242"/>
    </source>
</evidence>
<dbReference type="AlphaFoldDB" id="A0A316ZD86"/>
<feature type="transmembrane region" description="Helical" evidence="19">
    <location>
        <begin position="115"/>
        <end position="137"/>
    </location>
</feature>
<dbReference type="InterPro" id="IPR017825">
    <property type="entry name" value="Lycopene_cyclase_dom"/>
</dbReference>
<dbReference type="GO" id="GO:0016872">
    <property type="term" value="F:intramolecular lyase activity"/>
    <property type="evidence" value="ECO:0007669"/>
    <property type="project" value="InterPro"/>
</dbReference>
<dbReference type="Proteomes" id="UP000245946">
    <property type="component" value="Unassembled WGS sequence"/>
</dbReference>
<feature type="transmembrane region" description="Helical" evidence="19">
    <location>
        <begin position="143"/>
        <end position="163"/>
    </location>
</feature>
<comment type="similarity">
    <text evidence="6">In the C-terminal section; belongs to the phytoene/squalene synthase family.</text>
</comment>
<feature type="transmembrane region" description="Helical" evidence="19">
    <location>
        <begin position="245"/>
        <end position="267"/>
    </location>
</feature>
<evidence type="ECO:0000256" key="8">
    <source>
        <dbReference type="ARBA" id="ARBA00012396"/>
    </source>
</evidence>
<comment type="catalytic activity">
    <reaction evidence="18">
        <text>all-trans-lycopene = gamma-carotene</text>
        <dbReference type="Rhea" id="RHEA:32219"/>
        <dbReference type="ChEBI" id="CHEBI:15948"/>
        <dbReference type="ChEBI" id="CHEBI:27740"/>
        <dbReference type="EC" id="5.5.1.19"/>
    </reaction>
</comment>
<feature type="transmembrane region" description="Helical" evidence="19">
    <location>
        <begin position="175"/>
        <end position="197"/>
    </location>
</feature>
<dbReference type="STRING" id="58919.A0A316ZD86"/>
<keyword evidence="14 19" id="KW-0472">Membrane</keyword>
<dbReference type="GO" id="GO:0016765">
    <property type="term" value="F:transferase activity, transferring alkyl or aryl (other than methyl) groups"/>
    <property type="evidence" value="ECO:0007669"/>
    <property type="project" value="InterPro"/>
</dbReference>
<dbReference type="RefSeq" id="XP_025598524.1">
    <property type="nucleotide sequence ID" value="XM_025742360.1"/>
</dbReference>
<dbReference type="UniPathway" id="UPA00802"/>
<comment type="similarity">
    <text evidence="5">In the N-terminal section; belongs to the lycopene beta-cyclase family.</text>
</comment>
<evidence type="ECO:0000256" key="4">
    <source>
        <dbReference type="ARBA" id="ARBA00005172"/>
    </source>
</evidence>
<dbReference type="EC" id="2.5.1.32" evidence="8"/>
<dbReference type="UniPathway" id="UPA00799">
    <property type="reaction ID" value="UER00773"/>
</dbReference>
<dbReference type="EMBL" id="KZ819292">
    <property type="protein sequence ID" value="PWN98245.1"/>
    <property type="molecule type" value="Genomic_DNA"/>
</dbReference>
<comment type="catalytic activity">
    <reaction evidence="1">
        <text>2 (2E,6E,10E)-geranylgeranyl diphosphate = 15-cis-phytoene + 2 diphosphate</text>
        <dbReference type="Rhea" id="RHEA:34475"/>
        <dbReference type="ChEBI" id="CHEBI:27787"/>
        <dbReference type="ChEBI" id="CHEBI:33019"/>
        <dbReference type="ChEBI" id="CHEBI:58756"/>
        <dbReference type="EC" id="2.5.1.32"/>
    </reaction>
</comment>
<comment type="catalytic activity">
    <reaction evidence="17">
        <text>gamma-carotene = all-trans-beta-carotene</text>
        <dbReference type="Rhea" id="RHEA:32239"/>
        <dbReference type="ChEBI" id="CHEBI:17579"/>
        <dbReference type="ChEBI" id="CHEBI:27740"/>
        <dbReference type="EC" id="5.5.1.19"/>
    </reaction>
</comment>
<evidence type="ECO:0000256" key="17">
    <source>
        <dbReference type="ARBA" id="ARBA00029313"/>
    </source>
</evidence>
<evidence type="ECO:0000256" key="5">
    <source>
        <dbReference type="ARBA" id="ARBA00008247"/>
    </source>
</evidence>
<dbReference type="GO" id="GO:0016117">
    <property type="term" value="P:carotenoid biosynthetic process"/>
    <property type="evidence" value="ECO:0007669"/>
    <property type="project" value="UniProtKB-KW"/>
</dbReference>
<keyword evidence="16" id="KW-0511">Multifunctional enzyme</keyword>
<keyword evidence="10" id="KW-0808">Transferase</keyword>
<evidence type="ECO:0000256" key="10">
    <source>
        <dbReference type="ARBA" id="ARBA00022679"/>
    </source>
</evidence>
<evidence type="ECO:0000256" key="16">
    <source>
        <dbReference type="ARBA" id="ARBA00023268"/>
    </source>
</evidence>
<keyword evidence="11 19" id="KW-0812">Transmembrane</keyword>
<gene>
    <name evidence="21" type="ORF">FA09DRAFT_329857</name>
</gene>
<reference evidence="21 22" key="1">
    <citation type="journal article" date="2018" name="Mol. Biol. Evol.">
        <title>Broad Genomic Sampling Reveals a Smut Pathogenic Ancestry of the Fungal Clade Ustilaginomycotina.</title>
        <authorList>
            <person name="Kijpornyongpan T."/>
            <person name="Mondo S.J."/>
            <person name="Barry K."/>
            <person name="Sandor L."/>
            <person name="Lee J."/>
            <person name="Lipzen A."/>
            <person name="Pangilinan J."/>
            <person name="LaButti K."/>
            <person name="Hainaut M."/>
            <person name="Henrissat B."/>
            <person name="Grigoriev I.V."/>
            <person name="Spatafora J.W."/>
            <person name="Aime M.C."/>
        </authorList>
    </citation>
    <scope>NUCLEOTIDE SEQUENCE [LARGE SCALE GENOMIC DNA]</scope>
    <source>
        <strain evidence="21 22">MCA 4186</strain>
    </source>
</reference>
<keyword evidence="20" id="KW-0732">Signal</keyword>
<dbReference type="PANTHER" id="PTHR31480">
    <property type="entry name" value="BIFUNCTIONAL LYCOPENE CYCLASE/PHYTOENE SYNTHASE"/>
    <property type="match status" value="1"/>
</dbReference>
<keyword evidence="15" id="KW-0413">Isomerase</keyword>
<comment type="pathway">
    <text evidence="3">Carotenoid biosynthesis; beta-carotene biosynthesis.</text>
</comment>
<dbReference type="NCBIfam" id="TIGR03462">
    <property type="entry name" value="CarR_dom_SF"/>
    <property type="match status" value="2"/>
</dbReference>
<evidence type="ECO:0000256" key="11">
    <source>
        <dbReference type="ARBA" id="ARBA00022692"/>
    </source>
</evidence>
<dbReference type="Pfam" id="PF00494">
    <property type="entry name" value="SQS_PSY"/>
    <property type="match status" value="1"/>
</dbReference>
<dbReference type="OrthoDB" id="6600518at2759"/>
<evidence type="ECO:0000313" key="22">
    <source>
        <dbReference type="Proteomes" id="UP000245946"/>
    </source>
</evidence>
<name>A0A316ZD86_9BASI</name>
<evidence type="ECO:0000256" key="12">
    <source>
        <dbReference type="ARBA" id="ARBA00022746"/>
    </source>
</evidence>
<keyword evidence="12" id="KW-0125">Carotenoid biosynthesis</keyword>
<dbReference type="PROSITE" id="PS01044">
    <property type="entry name" value="SQUALEN_PHYTOEN_SYN_1"/>
    <property type="match status" value="1"/>
</dbReference>
<feature type="chain" id="PRO_5016292773" description="Bifunctional lycopene cyclase/phytoene synthase" evidence="20">
    <location>
        <begin position="29"/>
        <end position="663"/>
    </location>
</feature>
<evidence type="ECO:0000256" key="2">
    <source>
        <dbReference type="ARBA" id="ARBA00004141"/>
    </source>
</evidence>
<evidence type="ECO:0000256" key="20">
    <source>
        <dbReference type="SAM" id="SignalP"/>
    </source>
</evidence>
<evidence type="ECO:0000313" key="21">
    <source>
        <dbReference type="EMBL" id="PWN98245.1"/>
    </source>
</evidence>
<dbReference type="GeneID" id="37269904"/>
<feature type="signal peptide" evidence="20">
    <location>
        <begin position="1"/>
        <end position="28"/>
    </location>
</feature>
<evidence type="ECO:0000256" key="18">
    <source>
        <dbReference type="ARBA" id="ARBA00029335"/>
    </source>
</evidence>
<evidence type="ECO:0000256" key="19">
    <source>
        <dbReference type="SAM" id="Phobius"/>
    </source>
</evidence>
<proteinExistence type="inferred from homology"/>
<dbReference type="Gene3D" id="1.10.600.10">
    <property type="entry name" value="Farnesyl Diphosphate Synthase"/>
    <property type="match status" value="1"/>
</dbReference>
<dbReference type="InterPro" id="IPR008949">
    <property type="entry name" value="Isoprenoid_synthase_dom_sf"/>
</dbReference>
<dbReference type="SUPFAM" id="SSF48576">
    <property type="entry name" value="Terpenoid synthases"/>
    <property type="match status" value="1"/>
</dbReference>
<evidence type="ECO:0000256" key="15">
    <source>
        <dbReference type="ARBA" id="ARBA00023235"/>
    </source>
</evidence>
<keyword evidence="22" id="KW-1185">Reference proteome</keyword>
<dbReference type="GO" id="GO:0016020">
    <property type="term" value="C:membrane"/>
    <property type="evidence" value="ECO:0007669"/>
    <property type="project" value="UniProtKB-SubCell"/>
</dbReference>
<dbReference type="GO" id="GO:0045436">
    <property type="term" value="F:lycopene beta cyclase activity"/>
    <property type="evidence" value="ECO:0007669"/>
    <property type="project" value="UniProtKB-ARBA"/>
</dbReference>
<evidence type="ECO:0000256" key="3">
    <source>
        <dbReference type="ARBA" id="ARBA00005089"/>
    </source>
</evidence>
<feature type="transmembrane region" description="Helical" evidence="19">
    <location>
        <begin position="203"/>
        <end position="224"/>
    </location>
</feature>
<comment type="pathway">
    <text evidence="4">Carotenoid biosynthesis; phytoene biosynthesis; all-trans-phytoene from geranylgeranyl diphosphate: step 1/1.</text>
</comment>
<comment type="subcellular location">
    <subcellularLocation>
        <location evidence="2">Membrane</location>
        <topology evidence="2">Multi-pass membrane protein</topology>
    </subcellularLocation>
</comment>
<dbReference type="SFLD" id="SFLDG01018">
    <property type="entry name" value="Squalene/Phytoene_Synthase_Lik"/>
    <property type="match status" value="1"/>
</dbReference>
<dbReference type="EC" id="5.5.1.19" evidence="7"/>
<evidence type="ECO:0000256" key="1">
    <source>
        <dbReference type="ARBA" id="ARBA00001805"/>
    </source>
</evidence>
<protein>
    <recommendedName>
        <fullName evidence="9">Bifunctional lycopene cyclase/phytoene synthase</fullName>
        <ecNumber evidence="8">2.5.1.32</ecNumber>
        <ecNumber evidence="7">5.5.1.19</ecNumber>
    </recommendedName>
</protein>
<organism evidence="21 22">
    <name type="scientific">Tilletiopsis washingtonensis</name>
    <dbReference type="NCBI Taxonomy" id="58919"/>
    <lineage>
        <taxon>Eukaryota</taxon>
        <taxon>Fungi</taxon>
        <taxon>Dikarya</taxon>
        <taxon>Basidiomycota</taxon>
        <taxon>Ustilaginomycotina</taxon>
        <taxon>Exobasidiomycetes</taxon>
        <taxon>Entylomatales</taxon>
        <taxon>Entylomatales incertae sedis</taxon>
        <taxon>Tilletiopsis</taxon>
    </lineage>
</organism>
<dbReference type="InterPro" id="IPR002060">
    <property type="entry name" value="Squ/phyt_synthse"/>
</dbReference>
<accession>A0A316ZD86</accession>
<dbReference type="SFLD" id="SFLDS00005">
    <property type="entry name" value="Isoprenoid_Synthase_Type_I"/>
    <property type="match status" value="1"/>
</dbReference>
<evidence type="ECO:0000256" key="13">
    <source>
        <dbReference type="ARBA" id="ARBA00022989"/>
    </source>
</evidence>
<keyword evidence="13 19" id="KW-1133">Transmembrane helix</keyword>